<keyword evidence="5" id="KW-1185">Reference proteome</keyword>
<evidence type="ECO:0000256" key="2">
    <source>
        <dbReference type="SAM" id="Phobius"/>
    </source>
</evidence>
<dbReference type="SUPFAM" id="SSF48452">
    <property type="entry name" value="TPR-like"/>
    <property type="match status" value="2"/>
</dbReference>
<keyword evidence="2" id="KW-0472">Membrane</keyword>
<protein>
    <submittedName>
        <fullName evidence="4">CHAT domain-containing protein</fullName>
    </submittedName>
</protein>
<keyword evidence="2" id="KW-0812">Transmembrane</keyword>
<accession>A0A6L9EAT6</accession>
<dbReference type="InterPro" id="IPR011990">
    <property type="entry name" value="TPR-like_helical_dom_sf"/>
</dbReference>
<feature type="transmembrane region" description="Helical" evidence="2">
    <location>
        <begin position="926"/>
        <end position="945"/>
    </location>
</feature>
<evidence type="ECO:0000313" key="5">
    <source>
        <dbReference type="Proteomes" id="UP000475249"/>
    </source>
</evidence>
<keyword evidence="1" id="KW-0802">TPR repeat</keyword>
<dbReference type="PANTHER" id="PTHR10098">
    <property type="entry name" value="RAPSYN-RELATED"/>
    <property type="match status" value="1"/>
</dbReference>
<reference evidence="4 5" key="1">
    <citation type="submission" date="2020-01" db="EMBL/GenBank/DDBJ databases">
        <title>Bacteria diversity of Porities sp.</title>
        <authorList>
            <person name="Wang G."/>
        </authorList>
    </citation>
    <scope>NUCLEOTIDE SEQUENCE [LARGE SCALE GENOMIC DNA]</scope>
    <source>
        <strain evidence="4 5">R33</strain>
    </source>
</reference>
<sequence length="972" mass="111884">MKIRPHPFQLLICITNKKAVLLLCLFFASFTVFSNDYFEELYQQLNANIDVENFEANFRLIEEWEKDSQFKLLDCYAKGRIYHKIGLSHYLAYQEKKAVYYFKEKVLPLWEGCKTVPTTEKANTVYNLGICYQYLGNNEEAKVYLDEALDIFEKDPQYPAYQLALKYHGIALFYEENSDYFRSQLYLSSAIDLFEKENAVLEQFDALNDAVTLQMDFKDYDQASDYADKAFALAQTHSGEIPFQDLAPVYLNAATIYYEQEKFEASRERAEKALQIMDKEGTPQFHAIGLEILAFLHMEKGQFKAAEELMHRVLYKRKQFYKEDGGLSLMALTHENFAELYLRKGDLYKANEQLKKGFAIAMPGASLDKYETPIIKNFSTIDERALIRLLELKTRIFEKRFEQSGDFIYMQRSLNVQHKIDSVINRGLLSFQFEQSKLDFLNTRFEHYGKGLQNALQLYDITNDQFYLEEAFKFSTKTKASILQQELNRVNALRSTVSNDVLVREQELRQRMNEQQDLLLEASDELRDSLSQTFIKSQNALEAFQVEIEKNEPQYFQERYKFLKAPVVKVLQEELPEDMAMVEFFVAQDTVHAFWIGGEAFLNTAAHLDDQLKGSIARFTEQCRNPELTISTKDSQYIYDKLLKEGVNQLKSVERLCIIPDGVLHTVSFEALNDGQDYLIRRFAFSYAYAPALISKDPEDSYEPSYDYLGFGTTYSDQLNPLLRSKKRFFGKETLSKLTLAGKEVEQAAQIFKGKTFQDQKATLENFYTHAEEARIIHLSLHGLVDVDDPNRSCVIFDDSHQNFLLSPTGLYKMRITADLVLLSACHSASGRIYKGEGVQGMSKAFLLAGAQNVLSSLWNASEASSMEMTQNLLKNIDKGLPFDNALRESKLKYLQQAPPSQQHPYYWANFILLGQVDQALKSESFPVPLLMLVSVVVILIVVFFSRKFLKGFSLSPPGTALLPENKKSSLK</sequence>
<keyword evidence="2" id="KW-1133">Transmembrane helix</keyword>
<dbReference type="RefSeq" id="WP_161434896.1">
    <property type="nucleotide sequence ID" value="NZ_WXYO01000003.1"/>
</dbReference>
<feature type="domain" description="CHAT" evidence="3">
    <location>
        <begin position="635"/>
        <end position="916"/>
    </location>
</feature>
<comment type="caution">
    <text evidence="4">The sequence shown here is derived from an EMBL/GenBank/DDBJ whole genome shotgun (WGS) entry which is preliminary data.</text>
</comment>
<dbReference type="SMART" id="SM00028">
    <property type="entry name" value="TPR"/>
    <property type="match status" value="5"/>
</dbReference>
<dbReference type="Proteomes" id="UP000475249">
    <property type="component" value="Unassembled WGS sequence"/>
</dbReference>
<dbReference type="AlphaFoldDB" id="A0A6L9EAT6"/>
<name>A0A6L9EAT6_9FLAO</name>
<dbReference type="EMBL" id="WXYO01000003">
    <property type="protein sequence ID" value="NAS11856.1"/>
    <property type="molecule type" value="Genomic_DNA"/>
</dbReference>
<dbReference type="InterPro" id="IPR024983">
    <property type="entry name" value="CHAT_dom"/>
</dbReference>
<organism evidence="4 5">
    <name type="scientific">Poritiphilus flavus</name>
    <dbReference type="NCBI Taxonomy" id="2697053"/>
    <lineage>
        <taxon>Bacteria</taxon>
        <taxon>Pseudomonadati</taxon>
        <taxon>Bacteroidota</taxon>
        <taxon>Flavobacteriia</taxon>
        <taxon>Flavobacteriales</taxon>
        <taxon>Flavobacteriaceae</taxon>
        <taxon>Poritiphilus</taxon>
    </lineage>
</organism>
<dbReference type="InterPro" id="IPR019734">
    <property type="entry name" value="TPR_rpt"/>
</dbReference>
<dbReference type="Pfam" id="PF12770">
    <property type="entry name" value="CHAT"/>
    <property type="match status" value="1"/>
</dbReference>
<dbReference type="Gene3D" id="1.25.40.10">
    <property type="entry name" value="Tetratricopeptide repeat domain"/>
    <property type="match status" value="2"/>
</dbReference>
<proteinExistence type="predicted"/>
<feature type="repeat" description="TPR" evidence="1">
    <location>
        <begin position="122"/>
        <end position="155"/>
    </location>
</feature>
<dbReference type="Pfam" id="PF13181">
    <property type="entry name" value="TPR_8"/>
    <property type="match status" value="1"/>
</dbReference>
<evidence type="ECO:0000259" key="3">
    <source>
        <dbReference type="Pfam" id="PF12770"/>
    </source>
</evidence>
<gene>
    <name evidence="4" type="ORF">GTQ38_07585</name>
</gene>
<evidence type="ECO:0000313" key="4">
    <source>
        <dbReference type="EMBL" id="NAS11856.1"/>
    </source>
</evidence>
<dbReference type="PROSITE" id="PS50005">
    <property type="entry name" value="TPR"/>
    <property type="match status" value="1"/>
</dbReference>
<evidence type="ECO:0000256" key="1">
    <source>
        <dbReference type="PROSITE-ProRule" id="PRU00339"/>
    </source>
</evidence>